<feature type="transmembrane region" description="Helical" evidence="1">
    <location>
        <begin position="16"/>
        <end position="38"/>
    </location>
</feature>
<reference evidence="3 4" key="1">
    <citation type="submission" date="2013-08" db="EMBL/GenBank/DDBJ databases">
        <authorList>
            <person name="Weinstock G."/>
            <person name="Sodergren E."/>
            <person name="Wylie T."/>
            <person name="Fulton L."/>
            <person name="Fulton R."/>
            <person name="Fronick C."/>
            <person name="O'Laughlin M."/>
            <person name="Godfrey J."/>
            <person name="Miner T."/>
            <person name="Herter B."/>
            <person name="Appelbaum E."/>
            <person name="Cordes M."/>
            <person name="Lek S."/>
            <person name="Wollam A."/>
            <person name="Pepin K.H."/>
            <person name="Palsikar V.B."/>
            <person name="Mitreva M."/>
            <person name="Wilson R.K."/>
        </authorList>
    </citation>
    <scope>NUCLEOTIDE SEQUENCE [LARGE SCALE GENOMIC DNA]</scope>
    <source>
        <strain evidence="3 4">ATCC BAA-474</strain>
    </source>
</reference>
<feature type="transmembrane region" description="Helical" evidence="1">
    <location>
        <begin position="217"/>
        <end position="235"/>
    </location>
</feature>
<feature type="transmembrane region" description="Helical" evidence="1">
    <location>
        <begin position="175"/>
        <end position="196"/>
    </location>
</feature>
<gene>
    <name evidence="3" type="ORF">HMPREF0202_01366</name>
</gene>
<sequence>MKKLEEDFMEGNLKKGLFFGGLVGFAWGLDTVLMGLVGSSTILKTSSSSTLVSAFLHDAFCFFWLVLVALFNRQLMDTFKLLKTKKGKATFLAALVGAPIGMSGYVIGIKYAAPAYASSLSVIYPGVGAVLSYFILKEKLSKRAIIGITVSLVGSAALGYSKVDLNMYPEFYKGMAFTLLAVLGWASEGVIIGYAMKKIKDEEHIKATPQQFLTLRYLTSFVVYGAIIMPMVDGYKVVGQLAANRELLYFPGIAILGAITYLSWYKAVNYIGASMGTALNSTAAFWAIAFSSLILGTEITPYLAICGLVIILGVFIFAVDFKEFFGKKNKVQKLKEV</sequence>
<dbReference type="Proteomes" id="UP000017081">
    <property type="component" value="Unassembled WGS sequence"/>
</dbReference>
<feature type="transmembrane region" description="Helical" evidence="1">
    <location>
        <begin position="302"/>
        <end position="321"/>
    </location>
</feature>
<dbReference type="GO" id="GO:0016020">
    <property type="term" value="C:membrane"/>
    <property type="evidence" value="ECO:0007669"/>
    <property type="project" value="InterPro"/>
</dbReference>
<dbReference type="STRING" id="1319815.HMPREF0202_01366"/>
<proteinExistence type="predicted"/>
<feature type="domain" description="EamA" evidence="2">
    <location>
        <begin position="173"/>
        <end position="317"/>
    </location>
</feature>
<evidence type="ECO:0000313" key="4">
    <source>
        <dbReference type="Proteomes" id="UP000017081"/>
    </source>
</evidence>
<evidence type="ECO:0000256" key="1">
    <source>
        <dbReference type="SAM" id="Phobius"/>
    </source>
</evidence>
<keyword evidence="1" id="KW-1133">Transmembrane helix</keyword>
<feature type="transmembrane region" description="Helical" evidence="1">
    <location>
        <begin position="115"/>
        <end position="136"/>
    </location>
</feature>
<organism evidence="3 4">
    <name type="scientific">Cetobacterium somerae ATCC BAA-474</name>
    <dbReference type="NCBI Taxonomy" id="1319815"/>
    <lineage>
        <taxon>Bacteria</taxon>
        <taxon>Fusobacteriati</taxon>
        <taxon>Fusobacteriota</taxon>
        <taxon>Fusobacteriia</taxon>
        <taxon>Fusobacteriales</taxon>
        <taxon>Fusobacteriaceae</taxon>
        <taxon>Cetobacterium</taxon>
    </lineage>
</organism>
<dbReference type="InterPro" id="IPR000620">
    <property type="entry name" value="EamA_dom"/>
</dbReference>
<dbReference type="Pfam" id="PF00892">
    <property type="entry name" value="EamA"/>
    <property type="match status" value="2"/>
</dbReference>
<keyword evidence="1" id="KW-0812">Transmembrane</keyword>
<protein>
    <recommendedName>
        <fullName evidence="2">EamA domain-containing protein</fullName>
    </recommendedName>
</protein>
<evidence type="ECO:0000259" key="2">
    <source>
        <dbReference type="Pfam" id="PF00892"/>
    </source>
</evidence>
<dbReference type="HOGENOM" id="CLU_044169_1_0_0"/>
<dbReference type="PATRIC" id="fig|1319815.3.peg.1312"/>
<feature type="domain" description="EamA" evidence="2">
    <location>
        <begin position="15"/>
        <end position="157"/>
    </location>
</feature>
<dbReference type="PANTHER" id="PTHR22911">
    <property type="entry name" value="ACYL-MALONYL CONDENSING ENZYME-RELATED"/>
    <property type="match status" value="1"/>
</dbReference>
<dbReference type="AlphaFoldDB" id="U7VB52"/>
<feature type="transmembrane region" description="Helical" evidence="1">
    <location>
        <begin position="50"/>
        <end position="71"/>
    </location>
</feature>
<keyword evidence="4" id="KW-1185">Reference proteome</keyword>
<dbReference type="eggNOG" id="COG0697">
    <property type="taxonomic scope" value="Bacteria"/>
</dbReference>
<comment type="caution">
    <text evidence="3">The sequence shown here is derived from an EMBL/GenBank/DDBJ whole genome shotgun (WGS) entry which is preliminary data.</text>
</comment>
<name>U7VB52_9FUSO</name>
<evidence type="ECO:0000313" key="3">
    <source>
        <dbReference type="EMBL" id="ERT68716.1"/>
    </source>
</evidence>
<feature type="transmembrane region" description="Helical" evidence="1">
    <location>
        <begin position="247"/>
        <end position="265"/>
    </location>
</feature>
<dbReference type="SUPFAM" id="SSF103481">
    <property type="entry name" value="Multidrug resistance efflux transporter EmrE"/>
    <property type="match status" value="2"/>
</dbReference>
<dbReference type="EMBL" id="AXZF01000053">
    <property type="protein sequence ID" value="ERT68716.1"/>
    <property type="molecule type" value="Genomic_DNA"/>
</dbReference>
<dbReference type="InterPro" id="IPR037185">
    <property type="entry name" value="EmrE-like"/>
</dbReference>
<feature type="transmembrane region" description="Helical" evidence="1">
    <location>
        <begin position="143"/>
        <end position="163"/>
    </location>
</feature>
<feature type="transmembrane region" description="Helical" evidence="1">
    <location>
        <begin position="277"/>
        <end position="296"/>
    </location>
</feature>
<keyword evidence="1" id="KW-0472">Membrane</keyword>
<accession>U7VB52</accession>
<feature type="transmembrane region" description="Helical" evidence="1">
    <location>
        <begin position="91"/>
        <end position="109"/>
    </location>
</feature>